<sequence length="870" mass="97731">MHGLPREVVKWLQSLDLSFPIKNPKRDFANGYLMAEIFSRYYPGQIQVWLLYTGDSTAQKANNWVVFRRNGINVPREAMDAVMHCHADAAVRFVENIYMLVTSRSVPARAAAAAADEIVPHFALPTTANVIRSMAPTADKARVVLAAHNEFLAELRGACTSGRCSTNILWDNLNASNVRIEARNWIDYVRVNELFADAILAIYQPGDIVWIHDYHLLLLPSLLRRALPHATIGFFLHTPFPSSEIFRCLPRRKEILAGVLGANLVGFQTYAHARHFISSCTRVLGCESSPTGVEFQGFNVSIGIFPIGIDLERIERLRTSEGVQQKIKLIRELFPGKKIIIGRDKLDQIKGIQHKLNAFEKFLQMYPQWHNKVALVQVTSPPQRLVRSFASKISETVSRINGTYGSLEYVPVNYYHQVLDEEEYYALLTLADAALITSLRDGMNTSSHEYVVCQQDNYGSLILSEFTGTAGSMSGAHLINPWDHVGVASAINEALLLSHEDRRLKHKQLLDYVTSHTAQFWAESFIRELRATALIPDQQNPTPFIDVPLIIDRYQSSKKRLLLFDYDGTLTPIRKVPNAAVPPPDMLRAMETLVRDPRNVIFVISGRDQDCLDDWLGHIPNLGLSAEHGSFIKYPGGKWINLAAEIDLSWKEKVVEIFNYFTERTQGSFVEHKHYAVTWHYRLADPDYGIFQAKECQVHLENAILSKLPVEILIGKKNLEVRPISMNKGEIVKRLIQSRLPGCDFVYCVGDDRTDEDMFKALRKSDLPEDTYFTCTIGSATKKTHAQWHVTSTQNVINLMAEFARISVAMGTPESSPTDALASPASLDGRPVPDNKDAAAAAADLDDLDDEREEPPSAELDIDGQAPVEN</sequence>
<comment type="similarity">
    <text evidence="2">In the C-terminal section; belongs to the trehalose phosphatase family.</text>
</comment>
<name>A0ABR4NIV0_9FUNG</name>
<dbReference type="InterPro" id="IPR036412">
    <property type="entry name" value="HAD-like_sf"/>
</dbReference>
<feature type="compositionally biased region" description="Acidic residues" evidence="3">
    <location>
        <begin position="844"/>
        <end position="853"/>
    </location>
</feature>
<dbReference type="CDD" id="cd01627">
    <property type="entry name" value="HAD_TPP"/>
    <property type="match status" value="1"/>
</dbReference>
<dbReference type="PANTHER" id="PTHR10788:SF123">
    <property type="entry name" value="TREHALOSE-PHOSPHATASE"/>
    <property type="match status" value="1"/>
</dbReference>
<dbReference type="InterPro" id="IPR010441">
    <property type="entry name" value="CH_2"/>
</dbReference>
<dbReference type="Proteomes" id="UP001527925">
    <property type="component" value="Unassembled WGS sequence"/>
</dbReference>
<comment type="caution">
    <text evidence="5">The sequence shown here is derived from an EMBL/GenBank/DDBJ whole genome shotgun (WGS) entry which is preliminary data.</text>
</comment>
<dbReference type="InterPro" id="IPR023214">
    <property type="entry name" value="HAD_sf"/>
</dbReference>
<dbReference type="Pfam" id="PF02358">
    <property type="entry name" value="Trehalose_PPase"/>
    <property type="match status" value="1"/>
</dbReference>
<dbReference type="Gene3D" id="3.40.50.2000">
    <property type="entry name" value="Glycogen Phosphorylase B"/>
    <property type="match status" value="2"/>
</dbReference>
<dbReference type="EMBL" id="JADGIZ020000003">
    <property type="protein sequence ID" value="KAL2919461.1"/>
    <property type="molecule type" value="Genomic_DNA"/>
</dbReference>
<gene>
    <name evidence="5" type="ORF">HK105_201107</name>
</gene>
<dbReference type="Gene3D" id="3.30.70.1020">
    <property type="entry name" value="Trehalose-6-phosphate phosphatase related protein, domain 2"/>
    <property type="match status" value="1"/>
</dbReference>
<evidence type="ECO:0000256" key="1">
    <source>
        <dbReference type="ARBA" id="ARBA00005409"/>
    </source>
</evidence>
<evidence type="ECO:0000313" key="6">
    <source>
        <dbReference type="Proteomes" id="UP001527925"/>
    </source>
</evidence>
<dbReference type="NCBIfam" id="TIGR01484">
    <property type="entry name" value="HAD-SF-IIB"/>
    <property type="match status" value="1"/>
</dbReference>
<dbReference type="PANTHER" id="PTHR10788">
    <property type="entry name" value="TREHALOSE-6-PHOSPHATE SYNTHASE"/>
    <property type="match status" value="1"/>
</dbReference>
<keyword evidence="6" id="KW-1185">Reference proteome</keyword>
<evidence type="ECO:0000259" key="4">
    <source>
        <dbReference type="Pfam" id="PF06294"/>
    </source>
</evidence>
<feature type="domain" description="CH-like" evidence="4">
    <location>
        <begin position="8"/>
        <end position="98"/>
    </location>
</feature>
<dbReference type="SUPFAM" id="SSF56784">
    <property type="entry name" value="HAD-like"/>
    <property type="match status" value="1"/>
</dbReference>
<reference evidence="5 6" key="1">
    <citation type="submission" date="2023-09" db="EMBL/GenBank/DDBJ databases">
        <title>Pangenome analysis of Batrachochytrium dendrobatidis and related Chytrids.</title>
        <authorList>
            <person name="Yacoub M.N."/>
            <person name="Stajich J.E."/>
            <person name="James T.Y."/>
        </authorList>
    </citation>
    <scope>NUCLEOTIDE SEQUENCE [LARGE SCALE GENOMIC DNA]</scope>
    <source>
        <strain evidence="5 6">JEL0888</strain>
    </source>
</reference>
<dbReference type="CDD" id="cd03788">
    <property type="entry name" value="GT20_TPS"/>
    <property type="match status" value="1"/>
</dbReference>
<protein>
    <recommendedName>
        <fullName evidence="4">CH-like domain-containing protein</fullName>
    </recommendedName>
</protein>
<dbReference type="NCBIfam" id="TIGR00685">
    <property type="entry name" value="T6PP"/>
    <property type="match status" value="1"/>
</dbReference>
<dbReference type="Gene3D" id="3.40.50.1000">
    <property type="entry name" value="HAD superfamily/HAD-like"/>
    <property type="match status" value="1"/>
</dbReference>
<feature type="region of interest" description="Disordered" evidence="3">
    <location>
        <begin position="812"/>
        <end position="870"/>
    </location>
</feature>
<proteinExistence type="inferred from homology"/>
<dbReference type="InterPro" id="IPR036872">
    <property type="entry name" value="CH_dom_sf"/>
</dbReference>
<dbReference type="InterPro" id="IPR006379">
    <property type="entry name" value="HAD-SF_hydro_IIB"/>
</dbReference>
<organism evidence="5 6">
    <name type="scientific">Polyrhizophydium stewartii</name>
    <dbReference type="NCBI Taxonomy" id="2732419"/>
    <lineage>
        <taxon>Eukaryota</taxon>
        <taxon>Fungi</taxon>
        <taxon>Fungi incertae sedis</taxon>
        <taxon>Chytridiomycota</taxon>
        <taxon>Chytridiomycota incertae sedis</taxon>
        <taxon>Chytridiomycetes</taxon>
        <taxon>Rhizophydiales</taxon>
        <taxon>Rhizophydiales incertae sedis</taxon>
        <taxon>Polyrhizophydium</taxon>
    </lineage>
</organism>
<comment type="similarity">
    <text evidence="1">In the N-terminal section; belongs to the glycosyltransferase 20 family.</text>
</comment>
<dbReference type="Pfam" id="PF00982">
    <property type="entry name" value="Glyco_transf_20"/>
    <property type="match status" value="1"/>
</dbReference>
<evidence type="ECO:0000313" key="5">
    <source>
        <dbReference type="EMBL" id="KAL2919461.1"/>
    </source>
</evidence>
<accession>A0ABR4NIV0</accession>
<dbReference type="SUPFAM" id="SSF53756">
    <property type="entry name" value="UDP-Glycosyltransferase/glycogen phosphorylase"/>
    <property type="match status" value="1"/>
</dbReference>
<evidence type="ECO:0000256" key="2">
    <source>
        <dbReference type="ARBA" id="ARBA00006330"/>
    </source>
</evidence>
<dbReference type="InterPro" id="IPR003337">
    <property type="entry name" value="Trehalose_PPase"/>
</dbReference>
<dbReference type="InterPro" id="IPR001830">
    <property type="entry name" value="Glyco_trans_20"/>
</dbReference>
<evidence type="ECO:0000256" key="3">
    <source>
        <dbReference type="SAM" id="MobiDB-lite"/>
    </source>
</evidence>
<dbReference type="Pfam" id="PF06294">
    <property type="entry name" value="CH_2"/>
    <property type="match status" value="1"/>
</dbReference>
<dbReference type="Gene3D" id="1.10.418.10">
    <property type="entry name" value="Calponin-like domain"/>
    <property type="match status" value="1"/>
</dbReference>